<reference evidence="15" key="1">
    <citation type="submission" date="2020-05" db="UniProtKB">
        <authorList>
            <consortium name="EnsemblMetazoa"/>
        </authorList>
    </citation>
    <scope>IDENTIFICATION</scope>
    <source>
        <strain evidence="15">Aabys</strain>
    </source>
</reference>
<dbReference type="Pfam" id="PF15785">
    <property type="entry name" value="SMG1"/>
    <property type="match status" value="1"/>
</dbReference>
<evidence type="ECO:0000256" key="4">
    <source>
        <dbReference type="ARBA" id="ARBA00022679"/>
    </source>
</evidence>
<dbReference type="InterPro" id="IPR050517">
    <property type="entry name" value="DDR_Repair_Kinase"/>
</dbReference>
<dbReference type="InterPro" id="IPR014009">
    <property type="entry name" value="PIK_FAT"/>
</dbReference>
<dbReference type="SMART" id="SM01345">
    <property type="entry name" value="Rapamycin_bind"/>
    <property type="match status" value="1"/>
</dbReference>
<feature type="compositionally biased region" description="Polar residues" evidence="11">
    <location>
        <begin position="17"/>
        <end position="27"/>
    </location>
</feature>
<evidence type="ECO:0000256" key="11">
    <source>
        <dbReference type="SAM" id="MobiDB-lite"/>
    </source>
</evidence>
<dbReference type="GO" id="GO:0004674">
    <property type="term" value="F:protein serine/threonine kinase activity"/>
    <property type="evidence" value="ECO:0007669"/>
    <property type="project" value="UniProtKB-KW"/>
</dbReference>
<dbReference type="PANTHER" id="PTHR11139:SF119">
    <property type="entry name" value="SERINE_THREONINE-PROTEIN KINASE SMG1"/>
    <property type="match status" value="1"/>
</dbReference>
<keyword evidence="3" id="KW-0723">Serine/threonine-protein kinase</keyword>
<dbReference type="GO" id="GO:0031932">
    <property type="term" value="C:TORC2 complex"/>
    <property type="evidence" value="ECO:0007669"/>
    <property type="project" value="TreeGrafter"/>
</dbReference>
<evidence type="ECO:0000256" key="1">
    <source>
        <dbReference type="ARBA" id="ARBA00011031"/>
    </source>
</evidence>
<evidence type="ECO:0000256" key="10">
    <source>
        <dbReference type="ARBA" id="ARBA00048679"/>
    </source>
</evidence>
<comment type="catalytic activity">
    <reaction evidence="10">
        <text>L-seryl-[protein] + ATP = O-phospho-L-seryl-[protein] + ADP + H(+)</text>
        <dbReference type="Rhea" id="RHEA:17989"/>
        <dbReference type="Rhea" id="RHEA-COMP:9863"/>
        <dbReference type="Rhea" id="RHEA-COMP:11604"/>
        <dbReference type="ChEBI" id="CHEBI:15378"/>
        <dbReference type="ChEBI" id="CHEBI:29999"/>
        <dbReference type="ChEBI" id="CHEBI:30616"/>
        <dbReference type="ChEBI" id="CHEBI:83421"/>
        <dbReference type="ChEBI" id="CHEBI:456216"/>
        <dbReference type="EC" id="2.7.11.1"/>
    </reaction>
</comment>
<dbReference type="VEuPathDB" id="VectorBase:MDOA013634"/>
<dbReference type="PROSITE" id="PS00916">
    <property type="entry name" value="PI3_4_KINASE_2"/>
    <property type="match status" value="1"/>
</dbReference>
<dbReference type="SUPFAM" id="SSF48371">
    <property type="entry name" value="ARM repeat"/>
    <property type="match status" value="1"/>
</dbReference>
<comment type="similarity">
    <text evidence="1">Belongs to the PI3/PI4-kinase family.</text>
</comment>
<dbReference type="CDD" id="cd05170">
    <property type="entry name" value="PIKKc_SMG1"/>
    <property type="match status" value="1"/>
</dbReference>
<evidence type="ECO:0000256" key="9">
    <source>
        <dbReference type="ARBA" id="ARBA00047899"/>
    </source>
</evidence>
<dbReference type="GO" id="GO:0031929">
    <property type="term" value="P:TOR signaling"/>
    <property type="evidence" value="ECO:0007669"/>
    <property type="project" value="TreeGrafter"/>
</dbReference>
<dbReference type="PROSITE" id="PS50290">
    <property type="entry name" value="PI3_4_KINASE_3"/>
    <property type="match status" value="1"/>
</dbReference>
<feature type="domain" description="PI3K/PI4K catalytic" evidence="12">
    <location>
        <begin position="1862"/>
        <end position="2220"/>
    </location>
</feature>
<comment type="catalytic activity">
    <reaction evidence="9">
        <text>L-threonyl-[protein] + ATP = O-phospho-L-threonyl-[protein] + ADP + H(+)</text>
        <dbReference type="Rhea" id="RHEA:46608"/>
        <dbReference type="Rhea" id="RHEA-COMP:11060"/>
        <dbReference type="Rhea" id="RHEA-COMP:11605"/>
        <dbReference type="ChEBI" id="CHEBI:15378"/>
        <dbReference type="ChEBI" id="CHEBI:30013"/>
        <dbReference type="ChEBI" id="CHEBI:30616"/>
        <dbReference type="ChEBI" id="CHEBI:61977"/>
        <dbReference type="ChEBI" id="CHEBI:456216"/>
        <dbReference type="EC" id="2.7.11.1"/>
    </reaction>
</comment>
<feature type="region of interest" description="Disordered" evidence="11">
    <location>
        <begin position="17"/>
        <end position="41"/>
    </location>
</feature>
<keyword evidence="6" id="KW-0418">Kinase</keyword>
<dbReference type="InterPro" id="IPR016024">
    <property type="entry name" value="ARM-type_fold"/>
</dbReference>
<dbReference type="SMART" id="SM00146">
    <property type="entry name" value="PI3Kc"/>
    <property type="match status" value="1"/>
</dbReference>
<keyword evidence="5" id="KW-0547">Nucleotide-binding</keyword>
<dbReference type="PANTHER" id="PTHR11139">
    <property type="entry name" value="ATAXIA TELANGIECTASIA MUTATED ATM -RELATED"/>
    <property type="match status" value="1"/>
</dbReference>
<dbReference type="EnsemblMetazoa" id="MDOA013634-RD">
    <property type="protein sequence ID" value="MDOA013634-PD"/>
    <property type="gene ID" value="MDOA013634"/>
</dbReference>
<dbReference type="GO" id="GO:0016242">
    <property type="term" value="P:negative regulation of macroautophagy"/>
    <property type="evidence" value="ECO:0007669"/>
    <property type="project" value="TreeGrafter"/>
</dbReference>
<evidence type="ECO:0000259" key="13">
    <source>
        <dbReference type="PROSITE" id="PS51189"/>
    </source>
</evidence>
<dbReference type="RefSeq" id="XP_019894752.2">
    <property type="nucleotide sequence ID" value="XM_020039193.2"/>
</dbReference>
<dbReference type="Gene3D" id="1.10.1070.11">
    <property type="entry name" value="Phosphatidylinositol 3-/4-kinase, catalytic domain"/>
    <property type="match status" value="1"/>
</dbReference>
<dbReference type="KEGG" id="mde:101892874"/>
<evidence type="ECO:0000256" key="3">
    <source>
        <dbReference type="ARBA" id="ARBA00022527"/>
    </source>
</evidence>
<dbReference type="InterPro" id="IPR003152">
    <property type="entry name" value="FATC_dom"/>
</dbReference>
<dbReference type="InterPro" id="IPR000403">
    <property type="entry name" value="PI3/4_kinase_cat_dom"/>
</dbReference>
<evidence type="ECO:0000256" key="2">
    <source>
        <dbReference type="ARBA" id="ARBA00012513"/>
    </source>
</evidence>
<evidence type="ECO:0000259" key="12">
    <source>
        <dbReference type="PROSITE" id="PS50290"/>
    </source>
</evidence>
<dbReference type="OrthoDB" id="10065496at2759"/>
<dbReference type="InterPro" id="IPR039414">
    <property type="entry name" value="SMG1_PIKKc"/>
</dbReference>
<dbReference type="GO" id="GO:0005634">
    <property type="term" value="C:nucleus"/>
    <property type="evidence" value="ECO:0007669"/>
    <property type="project" value="TreeGrafter"/>
</dbReference>
<dbReference type="eggNOG" id="KOG0891">
    <property type="taxonomic scope" value="Eukaryota"/>
</dbReference>
<dbReference type="GO" id="GO:0005524">
    <property type="term" value="F:ATP binding"/>
    <property type="evidence" value="ECO:0007669"/>
    <property type="project" value="UniProtKB-KW"/>
</dbReference>
<keyword evidence="4" id="KW-0808">Transferase</keyword>
<evidence type="ECO:0000313" key="15">
    <source>
        <dbReference type="EnsemblMetazoa" id="MDOA013634-PC"/>
    </source>
</evidence>
<dbReference type="InterPro" id="IPR011009">
    <property type="entry name" value="Kinase-like_dom_sf"/>
</dbReference>
<dbReference type="EnsemblMetazoa" id="MDOA013634-RC">
    <property type="protein sequence ID" value="MDOA013634-PC"/>
    <property type="gene ID" value="MDOA013634"/>
</dbReference>
<feature type="domain" description="FATC" evidence="14">
    <location>
        <begin position="3155"/>
        <end position="3187"/>
    </location>
</feature>
<feature type="domain" description="FAT" evidence="13">
    <location>
        <begin position="1272"/>
        <end position="1655"/>
    </location>
</feature>
<keyword evidence="8" id="KW-0866">Nonsense-mediated mRNA decay</keyword>
<dbReference type="SUPFAM" id="SSF56112">
    <property type="entry name" value="Protein kinase-like (PK-like)"/>
    <property type="match status" value="1"/>
</dbReference>
<dbReference type="PROSITE" id="PS51190">
    <property type="entry name" value="FATC"/>
    <property type="match status" value="1"/>
</dbReference>
<dbReference type="VEuPathDB" id="VectorBase:MDOMA2_020836"/>
<dbReference type="GO" id="GO:0031931">
    <property type="term" value="C:TORC1 complex"/>
    <property type="evidence" value="ECO:0007669"/>
    <property type="project" value="TreeGrafter"/>
</dbReference>
<dbReference type="RefSeq" id="XP_019894751.2">
    <property type="nucleotide sequence ID" value="XM_020039192.2"/>
</dbReference>
<accession>A0A1I8NBU8</accession>
<sequence length="3187" mass="365759">MDTNINDSCGAYQVHQMNDSDQASSQREIAPDSECEEDDGHDRFCSLNGLRNLEIRDSEDLQDEAWNGLSREVSHPHIGGSGSYLYESSSNKFNRYGHMPMLSEDLRISKILRRLMVESNRKAAIDLCNKLDVAVRNQSNASYICRSFDILFDNMVTVLRKCPPECLENASIVLGIMGYINRYDFVVYKNNLTKTYANNKCLRQYLMTALRTTISCDAVNLDLKPYSERLLSLLKEYLENAEVAENFIAISDTISELSRHYKQSFVRHFTDIVDIIVGWHLEIEQPAYLKQHCAKVLQQLAEYFLSEMDFTFGLLGQFIEDIEACGDEILAENITMKSKQQTEARVGAFIGAFTSIIKAVVSRGFVLNNFVTSANLLQEAKKVVNKVAKQCFQTVALISEDTIINLNEFYCVISSYDKSVENLCDLESVIELQLSHLSSFNENQVVSFLYMILNIVRQYRTQLPLSFVSLIMSKENVWLQDLKLNSQFKSYKLLLKIYHEILNIKNVPLLQEAYRHILKDVNQLVADLKASRNAANYHALRCELLLSFYLAAISVMACQTSSIIGMYALNPSILELLINNCQAANESLWTKYPALHHALLIVIIEHSSKNYNFRQSSRLLVQHQDSPTSENFNIILKFLVSIMRWYISPELLKWFEQLMSECKENYGVLVTNNDFLEMCENAMVFAKKKPIICLRHLRAIVEYPKMPKFMLSSVADIVFGLMERTDKKLLIPSCELLALLPLDISVRPSLKDNTSFRRDSERLKQLFYWHKAAATHSSLRAKYFKAFIESLEPTSVRDDASHKMFAEKSFVHLQKDNASEYLECIQGNRTLLNTHLQYEAARYCVQQKLRTTLGKPQETFLAIEAIILKYARLLAENDGLPEDAKCIDNIMNIQENCRMLLGFLENLEKHIYNAAEGTAYAMFPAEKPAKTFFRVNASTCAEWFKRIRTAANLIGIHTMESEMVIRYSEIILENETILTNRGYLERTVTTMVWALFNCRETETLNGLRLWLKSKQFQGFEWIQYVADHSSGHLEKAISGYSSVLSNSSTTVDAFTKEFIEKQLMECLYNTGKWSEILQMVNSSAYSQFHLQCMNFIYESAVKSSGASNNDAVANAIWKMTEWSEDSKCNKPAQRVDSFSFYEIASRLREACVARSICVAGDDIAWFEPFKDCIRQALHHSVYNNHEPGTSLNMLNEILLLNHSATKMELLSNVLFHNSNTNTIPTELSNKILCWSLIVDKKLQKENLPLLLEVIHKSRLDTNFSYSQSLLEQFFFVKGVDQPLEQMIHELKSNDLRLDFSDSEVVSGLEELIKCVYAQSNSIVDSMELASACCVQIIEKEPCKSTVLPETISNILLTMYEWICSHRLNNHNISHGKQFQALQRLLPDVDFCSAADKKIPAFEYAVGKLLNGSILCRDNCGEAWFSFGNWCYRWGKKLMETSGNSTDQQELNQNHAAIQNILGDRVDNEIVKKIVQLLNTHIANIMSDDNVEDEVYVDGAHNPTEKLERDLTKLCSVSPEQLNDIICLWRQEHKGVYGFYEEATRAYFKYLTIQSDAVSDQKSSSIGSEIEDCTFVTTTLRLLRLIVKHAQGLQDVLEDGLRNTPLRPWKVIVPQLFSRLNHHENYVRRSVSDLLCRLAVNQPQLIIFPAVVGAQQELKLCGESPSANSQMQLSNCFVALLHSLSGQCPDTVLQVQMLVKELKRITLLWEEYWIHSLAQLYSEYSQLYNSLDSESKKTANVEAMLPKFEIFRQHLLADFKKIAQVTEKDPETNYERSFKERFKPHIESVLKELENPNDPSRPCEYWQRIKQLYNTFQQKPLRGNSSSMRVCDVSPVLANMRNTSIAMPGVDTYEKSAVYIKSVENIISVLPTKTKPKKLSFCGSNAHNYTYLFKGQEDLHLDERIMQFLSISNSMMIRSSYSKVTADTDCFRAHHYSVIPLGPQSGLISWVDNCTPLFAIYKKWQQRETILKQQQKERQSIKFSDATVQSQCVGTSRPSELFYNKLTPLLAERNLKVSDPRKQWPMPVLKQVLRDLSSETPNDLLSKEIWCYSANAVDWRKSVRRYTTSVAVMSIIGYVIGLGDRHLDNILIKLRTGEIVHIDYNVCFEKGKSLRVPEKVPFRLTQNLRVALGLVGIEGSYRTTCSHVLKVLRKERETLLTLLEAFVYDPLVDWTISDDGNNTRGTSAHNAAIMISSLTSNKEVQLSPKDVFGNKKYDAEWSLQTFVAKIAEVKSVWLKYRYAFDDRLQDLMKYVRRLLDIRGSISQLEQERSSYTKQLAMIRELDALGSARGSHALNTVTQRYKAYKRDLSSFENSKHLVEQTVKDLEVVLTTYFHILLEPTEIIKIDVDFQADMSPSIDHIEEIKKFSPEYTSTDKFAKQEWANCLAQIQKNAVECKNLLLFYSNVKRYTPRYRLLQNHLVKYKSAFSDLIRPNNEGESGETTNSTDKKCNTVSCSKYFDKMLKIYEDLKRNLSNAQLALEQRRKQQDIERDVVMNAIADFLHSNMCQNQQALLRSALSRINSAYKTFVNDKRHSADDGKISPLKYEINFLHAVVNFASYLDIVDTVQMVEILKESLIEINNFANTFEDTILKLLSIFMMDHSRNISNIKDLESVPEIKPIIEEVNSHFESIESMLRKMQSHLFRFSETRQHYGSINCIMASWNINIVEYVKSCRDEMISKLTSELKRSSLSLLDHDTEDVFDLRSLLYVMKDTIGGIYSSLFADLLPFAIEFVEYDISNMMAATVDSPLDDTSCTQTADGLCDKLYMSIEQETGVQWDEMDIIQLNKIVEDYRSILTSFYWLNEEYLHGQIANSKIDISSKKDFLSNLHNISQVLTMWKSTMMKIQSELDVRHKTIENVLTLPSTVTGTPQEEIRKLKEAIAASNNSYTYFLNLATRLTEYSAVLLQFEISAGDEPFESLIKQFKEEQNKLRSCEVSISSVERNLVQLLDPEGKVDQCWIENISDLLDEMIFSAQKKMCDLEKQESTLENKLAESGQLLQTLVDSSIRVDLRHLLKVITKTFKMCPKIESGDICQHIRELQQIMKLIQSKIIDLQIQLLAGEFESSVLNQIQSNIDELNSMVNYSNSVLERISEVNVEDRQFSRLETSNRNENLKEPTVTNSQVGEQKRNAYAVSVWKRIRMKLEGRDPDPNRRSSVAEQVDYVIAEATSEDNLASLYEGWTPWV</sequence>
<evidence type="ECO:0000256" key="6">
    <source>
        <dbReference type="ARBA" id="ARBA00022777"/>
    </source>
</evidence>
<evidence type="ECO:0000259" key="14">
    <source>
        <dbReference type="PROSITE" id="PS51190"/>
    </source>
</evidence>
<dbReference type="InterPro" id="IPR036940">
    <property type="entry name" value="PI3/4_kinase_cat_sf"/>
</dbReference>
<dbReference type="STRING" id="7370.A0A1I8NBU8"/>
<dbReference type="GO" id="GO:0000184">
    <property type="term" value="P:nuclear-transcribed mRNA catabolic process, nonsense-mediated decay"/>
    <property type="evidence" value="ECO:0007669"/>
    <property type="project" value="UniProtKB-KW"/>
</dbReference>
<organism evidence="15">
    <name type="scientific">Musca domestica</name>
    <name type="common">House fly</name>
    <dbReference type="NCBI Taxonomy" id="7370"/>
    <lineage>
        <taxon>Eukaryota</taxon>
        <taxon>Metazoa</taxon>
        <taxon>Ecdysozoa</taxon>
        <taxon>Arthropoda</taxon>
        <taxon>Hexapoda</taxon>
        <taxon>Insecta</taxon>
        <taxon>Pterygota</taxon>
        <taxon>Neoptera</taxon>
        <taxon>Endopterygota</taxon>
        <taxon>Diptera</taxon>
        <taxon>Brachycera</taxon>
        <taxon>Muscomorpha</taxon>
        <taxon>Muscoidea</taxon>
        <taxon>Muscidae</taxon>
        <taxon>Musca</taxon>
    </lineage>
</organism>
<proteinExistence type="inferred from homology"/>
<dbReference type="InterPro" id="IPR031559">
    <property type="entry name" value="SMG1"/>
</dbReference>
<evidence type="ECO:0000256" key="8">
    <source>
        <dbReference type="ARBA" id="ARBA00023161"/>
    </source>
</evidence>
<evidence type="ECO:0000256" key="7">
    <source>
        <dbReference type="ARBA" id="ARBA00022840"/>
    </source>
</evidence>
<evidence type="ECO:0000256" key="5">
    <source>
        <dbReference type="ARBA" id="ARBA00022741"/>
    </source>
</evidence>
<dbReference type="InterPro" id="IPR018936">
    <property type="entry name" value="PI3/4_kinase_CS"/>
</dbReference>
<protein>
    <recommendedName>
        <fullName evidence="2">non-specific serine/threonine protein kinase</fullName>
        <ecNumber evidence="2">2.7.11.1</ecNumber>
    </recommendedName>
</protein>
<dbReference type="EC" id="2.7.11.1" evidence="2"/>
<keyword evidence="7" id="KW-0067">ATP-binding</keyword>
<gene>
    <name evidence="15" type="primary">101892874</name>
</gene>
<dbReference type="PROSITE" id="PS51189">
    <property type="entry name" value="FAT"/>
    <property type="match status" value="1"/>
</dbReference>
<dbReference type="GO" id="GO:0005737">
    <property type="term" value="C:cytoplasm"/>
    <property type="evidence" value="ECO:0007669"/>
    <property type="project" value="TreeGrafter"/>
</dbReference>
<dbReference type="SMART" id="SM01343">
    <property type="entry name" value="FATC"/>
    <property type="match status" value="1"/>
</dbReference>
<dbReference type="Gene3D" id="3.30.1010.10">
    <property type="entry name" value="Phosphatidylinositol 3-kinase Catalytic Subunit, Chain A, domain 4"/>
    <property type="match status" value="1"/>
</dbReference>
<dbReference type="Pfam" id="PF02260">
    <property type="entry name" value="FATC"/>
    <property type="match status" value="1"/>
</dbReference>
<name>A0A1I8NBU8_MUSDO</name>
<dbReference type="Pfam" id="PF00454">
    <property type="entry name" value="PI3_PI4_kinase"/>
    <property type="match status" value="1"/>
</dbReference>